<name>A0A1A8T3L9_9GAMM</name>
<dbReference type="RefSeq" id="WP_175365253.1">
    <property type="nucleotide sequence ID" value="NZ_FLOB01000001.1"/>
</dbReference>
<keyword evidence="2" id="KW-1185">Reference proteome</keyword>
<dbReference type="EMBL" id="FLOB01000001">
    <property type="protein sequence ID" value="SBS26437.1"/>
    <property type="molecule type" value="Genomic_DNA"/>
</dbReference>
<reference evidence="1 2" key="1">
    <citation type="submission" date="2016-06" db="EMBL/GenBank/DDBJ databases">
        <authorList>
            <person name="Kjaerup R.B."/>
            <person name="Dalgaard T.S."/>
            <person name="Juul-Madsen H.R."/>
        </authorList>
    </citation>
    <scope>NUCLEOTIDE SEQUENCE [LARGE SCALE GENOMIC DNA]</scope>
    <source>
        <strain evidence="1 2">CECT 8886</strain>
    </source>
</reference>
<dbReference type="Proteomes" id="UP000092544">
    <property type="component" value="Unassembled WGS sequence"/>
</dbReference>
<evidence type="ECO:0000313" key="2">
    <source>
        <dbReference type="Proteomes" id="UP000092544"/>
    </source>
</evidence>
<organism evidence="1 2">
    <name type="scientific">Marinomonas spartinae</name>
    <dbReference type="NCBI Taxonomy" id="1792290"/>
    <lineage>
        <taxon>Bacteria</taxon>
        <taxon>Pseudomonadati</taxon>
        <taxon>Pseudomonadota</taxon>
        <taxon>Gammaproteobacteria</taxon>
        <taxon>Oceanospirillales</taxon>
        <taxon>Oceanospirillaceae</taxon>
        <taxon>Marinomonas</taxon>
    </lineage>
</organism>
<accession>A0A1A8T3L9</accession>
<dbReference type="AlphaFoldDB" id="A0A1A8T3L9"/>
<evidence type="ECO:0000313" key="1">
    <source>
        <dbReference type="EMBL" id="SBS26437.1"/>
    </source>
</evidence>
<sequence>MNDVNLVETMTAMLALDSAEWGVDEKYRNSLRHDCCDSLCALIIHPINFVNVINARL</sequence>
<gene>
    <name evidence="1" type="ORF">MSP8886_00604</name>
</gene>
<dbReference type="STRING" id="1792290.MSP8886_00604"/>
<protein>
    <submittedName>
        <fullName evidence="1">Uncharacterized protein</fullName>
    </submittedName>
</protein>
<proteinExistence type="predicted"/>